<evidence type="ECO:0000313" key="6">
    <source>
        <dbReference type="Proteomes" id="UP000245119"/>
    </source>
</evidence>
<accession>A0A2T7P206</accession>
<gene>
    <name evidence="5" type="ORF">C0Q70_12599</name>
</gene>
<evidence type="ECO:0000259" key="3">
    <source>
        <dbReference type="Pfam" id="PF04676"/>
    </source>
</evidence>
<sequence length="558" mass="63753">METFIDEKTNMPKIVKRDDWMCSTSVAEIKDQKGPHKHFTANSSSSSLKKKFAKPGDSDENEQAWVSRREKERLRDSGFKGRPVISAGWKKQEFHKPEKSSNIQEAEWRSGSTKRQRQENAQSSSSSSSLSSSGDESSSEENRQTERKPQIPAVTILSEGDMNALGAKILRAEMMGDTELAQKLKDQLEEAQRAKAELGTSSTSQSQQAAMASSKVKETDEDNVVVLTRTGRDGIVRPLPEQTYGREVRGKQRKKKNVETHSRKGERTKYFDDDDRHDLKKLVEQEKLGTAEDQNAMFARLAGRSKEQTDDDFQVDDIFISKAARQQSDARAEEKERSKAIFEHRKITAAMDKCHFCFDKVPKHLIIAIGRKVYLCLPSHRSLTPGHCLIVPMQHVSSGTSVDEDVWREVQAFRKSLVRMFASKDQDLIVMEASMHLKHFPHMCVECIPLDQETGSMAPIYFKKAIMEAGPEWSNNKKLVDLSKKDIRHAGGFAHVIEDEQRFPSYFGREIVGGMLDAEPALWRKHHREVFEDQRCKVLEFAEWWKPYDWTQQLSKDD</sequence>
<dbReference type="InterPro" id="IPR036265">
    <property type="entry name" value="HIT-like_sf"/>
</dbReference>
<feature type="compositionally biased region" description="Low complexity" evidence="2">
    <location>
        <begin position="200"/>
        <end position="214"/>
    </location>
</feature>
<feature type="domain" description="Cwf19-like C-terminal" evidence="4">
    <location>
        <begin position="343"/>
        <end position="463"/>
    </location>
</feature>
<feature type="region of interest" description="Disordered" evidence="2">
    <location>
        <begin position="245"/>
        <end position="271"/>
    </location>
</feature>
<feature type="compositionally biased region" description="Basic and acidic residues" evidence="2">
    <location>
        <begin position="90"/>
        <end position="99"/>
    </location>
</feature>
<dbReference type="GO" id="GO:0000398">
    <property type="term" value="P:mRNA splicing, via spliceosome"/>
    <property type="evidence" value="ECO:0007669"/>
    <property type="project" value="TreeGrafter"/>
</dbReference>
<feature type="domain" description="Cwf19-like protein C-terminal" evidence="3">
    <location>
        <begin position="472"/>
        <end position="551"/>
    </location>
</feature>
<feature type="compositionally biased region" description="Basic and acidic residues" evidence="2">
    <location>
        <begin position="257"/>
        <end position="271"/>
    </location>
</feature>
<dbReference type="PANTHER" id="PTHR12072:SF5">
    <property type="entry name" value="CWF19-LIKE PROTEIN 2"/>
    <property type="match status" value="1"/>
</dbReference>
<evidence type="ECO:0008006" key="7">
    <source>
        <dbReference type="Google" id="ProtNLM"/>
    </source>
</evidence>
<evidence type="ECO:0000256" key="2">
    <source>
        <dbReference type="SAM" id="MobiDB-lite"/>
    </source>
</evidence>
<protein>
    <recommendedName>
        <fullName evidence="7">Cwf19-like C-terminal domain-containing protein</fullName>
    </recommendedName>
</protein>
<dbReference type="InterPro" id="IPR040194">
    <property type="entry name" value="Cwf19-like"/>
</dbReference>
<feature type="region of interest" description="Disordered" evidence="2">
    <location>
        <begin position="29"/>
        <end position="161"/>
    </location>
</feature>
<evidence type="ECO:0000259" key="4">
    <source>
        <dbReference type="Pfam" id="PF04677"/>
    </source>
</evidence>
<comment type="similarity">
    <text evidence="1">Belongs to the CWF19 family.</text>
</comment>
<feature type="compositionally biased region" description="Basic and acidic residues" evidence="2">
    <location>
        <begin position="67"/>
        <end position="79"/>
    </location>
</feature>
<dbReference type="OrthoDB" id="2113965at2759"/>
<dbReference type="Proteomes" id="UP000245119">
    <property type="component" value="Linkage Group LG7"/>
</dbReference>
<dbReference type="AlphaFoldDB" id="A0A2T7P206"/>
<organism evidence="5 6">
    <name type="scientific">Pomacea canaliculata</name>
    <name type="common">Golden apple snail</name>
    <dbReference type="NCBI Taxonomy" id="400727"/>
    <lineage>
        <taxon>Eukaryota</taxon>
        <taxon>Metazoa</taxon>
        <taxon>Spiralia</taxon>
        <taxon>Lophotrochozoa</taxon>
        <taxon>Mollusca</taxon>
        <taxon>Gastropoda</taxon>
        <taxon>Caenogastropoda</taxon>
        <taxon>Architaenioglossa</taxon>
        <taxon>Ampullarioidea</taxon>
        <taxon>Ampullariidae</taxon>
        <taxon>Pomacea</taxon>
    </lineage>
</organism>
<dbReference type="Pfam" id="PF04676">
    <property type="entry name" value="CwfJ_C_2"/>
    <property type="match status" value="1"/>
</dbReference>
<name>A0A2T7P206_POMCA</name>
<proteinExistence type="inferred from homology"/>
<dbReference type="GO" id="GO:0071014">
    <property type="term" value="C:post-mRNA release spliceosomal complex"/>
    <property type="evidence" value="ECO:0007669"/>
    <property type="project" value="TreeGrafter"/>
</dbReference>
<feature type="compositionally biased region" description="Basic and acidic residues" evidence="2">
    <location>
        <begin position="181"/>
        <end position="196"/>
    </location>
</feature>
<feature type="region of interest" description="Disordered" evidence="2">
    <location>
        <begin position="181"/>
        <end position="231"/>
    </location>
</feature>
<dbReference type="InterPro" id="IPR006768">
    <property type="entry name" value="Cwf19-like_C_dom-1"/>
</dbReference>
<dbReference type="EMBL" id="PZQS01000007">
    <property type="protein sequence ID" value="PVD27440.1"/>
    <property type="molecule type" value="Genomic_DNA"/>
</dbReference>
<dbReference type="STRING" id="400727.A0A2T7P206"/>
<dbReference type="InterPro" id="IPR006767">
    <property type="entry name" value="Cwf19-like_C_dom-2"/>
</dbReference>
<comment type="caution">
    <text evidence="5">The sequence shown here is derived from an EMBL/GenBank/DDBJ whole genome shotgun (WGS) entry which is preliminary data.</text>
</comment>
<dbReference type="PANTHER" id="PTHR12072">
    <property type="entry name" value="CWF19, CELL CYCLE CONTROL PROTEIN"/>
    <property type="match status" value="1"/>
</dbReference>
<evidence type="ECO:0000256" key="1">
    <source>
        <dbReference type="ARBA" id="ARBA00006795"/>
    </source>
</evidence>
<feature type="compositionally biased region" description="Low complexity" evidence="2">
    <location>
        <begin position="123"/>
        <end position="136"/>
    </location>
</feature>
<feature type="compositionally biased region" description="Basic and acidic residues" evidence="2">
    <location>
        <begin position="140"/>
        <end position="149"/>
    </location>
</feature>
<dbReference type="Gene3D" id="3.30.428.10">
    <property type="entry name" value="HIT-like"/>
    <property type="match status" value="1"/>
</dbReference>
<dbReference type="SUPFAM" id="SSF54197">
    <property type="entry name" value="HIT-like"/>
    <property type="match status" value="1"/>
</dbReference>
<keyword evidence="6" id="KW-1185">Reference proteome</keyword>
<reference evidence="5 6" key="1">
    <citation type="submission" date="2018-04" db="EMBL/GenBank/DDBJ databases">
        <title>The genome of golden apple snail Pomacea canaliculata provides insight into stress tolerance and invasive adaptation.</title>
        <authorList>
            <person name="Liu C."/>
            <person name="Liu B."/>
            <person name="Ren Y."/>
            <person name="Zhang Y."/>
            <person name="Wang H."/>
            <person name="Li S."/>
            <person name="Jiang F."/>
            <person name="Yin L."/>
            <person name="Zhang G."/>
            <person name="Qian W."/>
            <person name="Fan W."/>
        </authorList>
    </citation>
    <scope>NUCLEOTIDE SEQUENCE [LARGE SCALE GENOMIC DNA]</scope>
    <source>
        <strain evidence="5">SZHN2017</strain>
        <tissue evidence="5">Muscle</tissue>
    </source>
</reference>
<evidence type="ECO:0000313" key="5">
    <source>
        <dbReference type="EMBL" id="PVD27440.1"/>
    </source>
</evidence>
<dbReference type="Pfam" id="PF04677">
    <property type="entry name" value="CwfJ_C_1"/>
    <property type="match status" value="1"/>
</dbReference>